<dbReference type="PANTHER" id="PTHR14939">
    <property type="entry name" value="F-BOX ONLY PROTEIN 22"/>
    <property type="match status" value="1"/>
</dbReference>
<organism evidence="2 3">
    <name type="scientific">Symbiodinium natans</name>
    <dbReference type="NCBI Taxonomy" id="878477"/>
    <lineage>
        <taxon>Eukaryota</taxon>
        <taxon>Sar</taxon>
        <taxon>Alveolata</taxon>
        <taxon>Dinophyceae</taxon>
        <taxon>Suessiales</taxon>
        <taxon>Symbiodiniaceae</taxon>
        <taxon>Symbiodinium</taxon>
    </lineage>
</organism>
<accession>A0A812QC09</accession>
<comment type="caution">
    <text evidence="2">The sequence shown here is derived from an EMBL/GenBank/DDBJ whole genome shotgun (WGS) entry which is preliminary data.</text>
</comment>
<dbReference type="InterPro" id="IPR011990">
    <property type="entry name" value="TPR-like_helical_dom_sf"/>
</dbReference>
<evidence type="ECO:0000259" key="1">
    <source>
        <dbReference type="Pfam" id="PF10442"/>
    </source>
</evidence>
<evidence type="ECO:0000313" key="3">
    <source>
        <dbReference type="Proteomes" id="UP000604046"/>
    </source>
</evidence>
<keyword evidence="3" id="KW-1185">Reference proteome</keyword>
<gene>
    <name evidence="2" type="ORF">SNAT2548_LOCUS21072</name>
</gene>
<dbReference type="Gene3D" id="1.25.40.10">
    <property type="entry name" value="Tetratricopeptide repeat domain"/>
    <property type="match status" value="1"/>
</dbReference>
<dbReference type="GO" id="GO:0000209">
    <property type="term" value="P:protein polyubiquitination"/>
    <property type="evidence" value="ECO:0007669"/>
    <property type="project" value="TreeGrafter"/>
</dbReference>
<dbReference type="Proteomes" id="UP000604046">
    <property type="component" value="Unassembled WGS sequence"/>
</dbReference>
<feature type="domain" description="FIST C-domain" evidence="1">
    <location>
        <begin position="381"/>
        <end position="465"/>
    </location>
</feature>
<proteinExistence type="predicted"/>
<dbReference type="EMBL" id="CAJNDS010002234">
    <property type="protein sequence ID" value="CAE7386364.1"/>
    <property type="molecule type" value="Genomic_DNA"/>
</dbReference>
<dbReference type="SUPFAM" id="SSF48452">
    <property type="entry name" value="TPR-like"/>
    <property type="match status" value="1"/>
</dbReference>
<dbReference type="AlphaFoldDB" id="A0A812QC09"/>
<dbReference type="PANTHER" id="PTHR14939:SF5">
    <property type="entry name" value="F-BOX ONLY PROTEIN 22"/>
    <property type="match status" value="1"/>
</dbReference>
<protein>
    <recommendedName>
        <fullName evidence="1">FIST C-domain domain-containing protein</fullName>
    </recommendedName>
</protein>
<dbReference type="OrthoDB" id="424480at2759"/>
<dbReference type="InterPro" id="IPR019494">
    <property type="entry name" value="FIST_C"/>
</dbReference>
<dbReference type="GO" id="GO:0032436">
    <property type="term" value="P:positive regulation of proteasomal ubiquitin-dependent protein catabolic process"/>
    <property type="evidence" value="ECO:0007669"/>
    <property type="project" value="TreeGrafter"/>
</dbReference>
<reference evidence="2" key="1">
    <citation type="submission" date="2021-02" db="EMBL/GenBank/DDBJ databases">
        <authorList>
            <person name="Dougan E. K."/>
            <person name="Rhodes N."/>
            <person name="Thang M."/>
            <person name="Chan C."/>
        </authorList>
    </citation>
    <scope>NUCLEOTIDE SEQUENCE</scope>
</reference>
<evidence type="ECO:0000313" key="2">
    <source>
        <dbReference type="EMBL" id="CAE7386364.1"/>
    </source>
</evidence>
<name>A0A812QC09_9DINO</name>
<sequence length="650" mass="70197">MESSRHSPARKLSQGTCLSQGFALADTSRDVLLTSLGLLSAYDLAQVTKCSRLFMLLSLDASRRPSLVAAMGSPEEVARSLRQRLMARPSLGFLFGPGDPKDARVAKLLDGLPPECQVVGAATGLAQALVAPGNNTEETVMRDQEISRELELSLMLGAFPAAVSHAFYVPPKICQATAQLEGPELAELLAECGVPEGPEWGTIVIILGGRYQLRNFDPERFVALLQQRCPKAGIIGGIVTDPLLLRRCGRLQEHRSGAVGLALRGDVPLTAMVSRGCKAIFRGLHTGQEAEMEPGDEEDPTEPENYLVVPTLVDSVGARHEPLGLAIEAQQKHGGLPLYAGLRPRGQEQGFLLEQLGQASFSAGGKMRLPFDATLQAQCGANPDCEVGLFQLNPDTCLEDLRRHLGHVRKNCEERQEEILGAVMFTCCGRRSQFFDEDFQDLSHFKAAFPRKPLLGIWANGEIGPQALAEAAPEEATRTGRAALQGFTAVFGIFRAPLPSVRRAAALPDDALPLEVGRWLSGRGEEARKQGDIFLQEGDITAAAWNYARAKALADVPSAEVPKSDRCLLRCQLSAVELKAGRFDKALALAEEALSMEETSEEARCRRSEALLSMGRAEEVVRDLTASSSTAPRLAALLEQAEQQVQAARA</sequence>
<dbReference type="Pfam" id="PF10442">
    <property type="entry name" value="FIST_C"/>
    <property type="match status" value="1"/>
</dbReference>